<dbReference type="OrthoDB" id="9806302at2"/>
<feature type="transmembrane region" description="Helical" evidence="8">
    <location>
        <begin position="389"/>
        <end position="410"/>
    </location>
</feature>
<evidence type="ECO:0000256" key="3">
    <source>
        <dbReference type="ARBA" id="ARBA00022475"/>
    </source>
</evidence>
<dbReference type="PIRSF" id="PIRSF006603">
    <property type="entry name" value="DinF"/>
    <property type="match status" value="1"/>
</dbReference>
<feature type="transmembrane region" description="Helical" evidence="8">
    <location>
        <begin position="18"/>
        <end position="43"/>
    </location>
</feature>
<keyword evidence="10" id="KW-1185">Reference proteome</keyword>
<evidence type="ECO:0000256" key="5">
    <source>
        <dbReference type="ARBA" id="ARBA00022989"/>
    </source>
</evidence>
<feature type="transmembrane region" description="Helical" evidence="8">
    <location>
        <begin position="319"/>
        <end position="340"/>
    </location>
</feature>
<keyword evidence="5 8" id="KW-1133">Transmembrane helix</keyword>
<dbReference type="InterPro" id="IPR002528">
    <property type="entry name" value="MATE_fam"/>
</dbReference>
<evidence type="ECO:0000313" key="10">
    <source>
        <dbReference type="Proteomes" id="UP000266934"/>
    </source>
</evidence>
<sequence length="467" mass="48275">MSDLSIPAFTRGSTFKHVLIMTSTGSVGLMAVFVVDFLNLFYISLLGEVELAAAIGYAGTVLFFATAVSIGVTIAGTALVSRALGGRDRAAARRLGASFLVYSLVVTAAATALAQPFLGDILSLLGATGRTHAVAERFLWMVMPSTPLLALGMAGSGLLRAVGDARRAMWVTLGGGLVTAVLDPLFIFALGLGVDGAAIASILSRLMLAGLGLYGAIRIHDLVGRPRLADIRADARALSQIAVPAVLTNVATPVGNVFVTAALAGYGDAAVAAWAVIGRIIPLAFSPVFALTGAIGPILGQNVGARDFERVRRALADSLMLVVVYVVAVWAVLALLRWPIAHMFGLSEEAAALAAFYALWLTGLFVFNGALFVANAAFNNLGFPTLSMVFNWGRATLGTMPFVWAGAALAGAEGVLAGQALGGVVFGIAAVIVAFRVIGRLGRAESPPTLPDPPPRPEGTEDRPLLP</sequence>
<evidence type="ECO:0000256" key="6">
    <source>
        <dbReference type="ARBA" id="ARBA00023136"/>
    </source>
</evidence>
<dbReference type="PANTHER" id="PTHR43549:SF3">
    <property type="entry name" value="MULTIDRUG RESISTANCE PROTEIN YPNP-RELATED"/>
    <property type="match status" value="1"/>
</dbReference>
<evidence type="ECO:0000256" key="4">
    <source>
        <dbReference type="ARBA" id="ARBA00022692"/>
    </source>
</evidence>
<dbReference type="EMBL" id="AP018907">
    <property type="protein sequence ID" value="BBF93822.1"/>
    <property type="molecule type" value="Genomic_DNA"/>
</dbReference>
<reference evidence="9 10" key="1">
    <citation type="submission" date="2018-08" db="EMBL/GenBank/DDBJ databases">
        <title>Complete genome sequencing of Blastochloris tepida GI.</title>
        <authorList>
            <person name="Tsukatani Y."/>
            <person name="Mori H."/>
        </authorList>
    </citation>
    <scope>NUCLEOTIDE SEQUENCE [LARGE SCALE GENOMIC DNA]</scope>
    <source>
        <strain evidence="9 10">GI</strain>
    </source>
</reference>
<evidence type="ECO:0000313" key="9">
    <source>
        <dbReference type="EMBL" id="BBF93822.1"/>
    </source>
</evidence>
<organism evidence="9 10">
    <name type="scientific">Blastochloris tepida</name>
    <dbReference type="NCBI Taxonomy" id="2233851"/>
    <lineage>
        <taxon>Bacteria</taxon>
        <taxon>Pseudomonadati</taxon>
        <taxon>Pseudomonadota</taxon>
        <taxon>Alphaproteobacteria</taxon>
        <taxon>Hyphomicrobiales</taxon>
        <taxon>Blastochloridaceae</taxon>
        <taxon>Blastochloris</taxon>
    </lineage>
</organism>
<protein>
    <submittedName>
        <fullName evidence="9">MATE family efflux transporter</fullName>
    </submittedName>
</protein>
<evidence type="ECO:0000256" key="7">
    <source>
        <dbReference type="SAM" id="MobiDB-lite"/>
    </source>
</evidence>
<dbReference type="RefSeq" id="WP_126401010.1">
    <property type="nucleotide sequence ID" value="NZ_AP018907.1"/>
</dbReference>
<proteinExistence type="predicted"/>
<feature type="region of interest" description="Disordered" evidence="7">
    <location>
        <begin position="445"/>
        <end position="467"/>
    </location>
</feature>
<feature type="transmembrane region" description="Helical" evidence="8">
    <location>
        <begin position="171"/>
        <end position="192"/>
    </location>
</feature>
<dbReference type="AlphaFoldDB" id="A0A348G2N9"/>
<dbReference type="InterPro" id="IPR048279">
    <property type="entry name" value="MdtK-like"/>
</dbReference>
<feature type="transmembrane region" description="Helical" evidence="8">
    <location>
        <begin position="138"/>
        <end position="159"/>
    </location>
</feature>
<evidence type="ECO:0000256" key="8">
    <source>
        <dbReference type="SAM" id="Phobius"/>
    </source>
</evidence>
<comment type="subcellular location">
    <subcellularLocation>
        <location evidence="1">Cell inner membrane</location>
        <topology evidence="1">Multi-pass membrane protein</topology>
    </subcellularLocation>
</comment>
<dbReference type="GO" id="GO:0015297">
    <property type="term" value="F:antiporter activity"/>
    <property type="evidence" value="ECO:0007669"/>
    <property type="project" value="InterPro"/>
</dbReference>
<gene>
    <name evidence="9" type="ORF">BLTE_25070</name>
</gene>
<feature type="transmembrane region" description="Helical" evidence="8">
    <location>
        <begin position="272"/>
        <end position="299"/>
    </location>
</feature>
<keyword evidence="4 8" id="KW-0812">Transmembrane</keyword>
<feature type="transmembrane region" description="Helical" evidence="8">
    <location>
        <begin position="99"/>
        <end position="118"/>
    </location>
</feature>
<dbReference type="PANTHER" id="PTHR43549">
    <property type="entry name" value="MULTIDRUG RESISTANCE PROTEIN YPNP-RELATED"/>
    <property type="match status" value="1"/>
</dbReference>
<keyword evidence="2" id="KW-0813">Transport</keyword>
<feature type="compositionally biased region" description="Basic and acidic residues" evidence="7">
    <location>
        <begin position="458"/>
        <end position="467"/>
    </location>
</feature>
<name>A0A348G2N9_9HYPH</name>
<dbReference type="KEGG" id="blag:BLTE_25070"/>
<feature type="transmembrane region" description="Helical" evidence="8">
    <location>
        <begin position="55"/>
        <end position="79"/>
    </location>
</feature>
<feature type="transmembrane region" description="Helical" evidence="8">
    <location>
        <begin position="198"/>
        <end position="217"/>
    </location>
</feature>
<feature type="transmembrane region" description="Helical" evidence="8">
    <location>
        <begin position="238"/>
        <end position="266"/>
    </location>
</feature>
<keyword evidence="6 8" id="KW-0472">Membrane</keyword>
<dbReference type="InterPro" id="IPR052031">
    <property type="entry name" value="Membrane_Transporter-Flippase"/>
</dbReference>
<evidence type="ECO:0000256" key="1">
    <source>
        <dbReference type="ARBA" id="ARBA00004429"/>
    </source>
</evidence>
<feature type="compositionally biased region" description="Pro residues" evidence="7">
    <location>
        <begin position="448"/>
        <end position="457"/>
    </location>
</feature>
<feature type="transmembrane region" description="Helical" evidence="8">
    <location>
        <begin position="416"/>
        <end position="438"/>
    </location>
</feature>
<dbReference type="Proteomes" id="UP000266934">
    <property type="component" value="Chromosome"/>
</dbReference>
<accession>A0A348G2N9</accession>
<dbReference type="Pfam" id="PF01554">
    <property type="entry name" value="MatE"/>
    <property type="match status" value="2"/>
</dbReference>
<feature type="transmembrane region" description="Helical" evidence="8">
    <location>
        <begin position="352"/>
        <end position="377"/>
    </location>
</feature>
<dbReference type="GO" id="GO:0005886">
    <property type="term" value="C:plasma membrane"/>
    <property type="evidence" value="ECO:0007669"/>
    <property type="project" value="UniProtKB-SubCell"/>
</dbReference>
<evidence type="ECO:0000256" key="2">
    <source>
        <dbReference type="ARBA" id="ARBA00022448"/>
    </source>
</evidence>
<keyword evidence="3" id="KW-1003">Cell membrane</keyword>
<dbReference type="GO" id="GO:0042910">
    <property type="term" value="F:xenobiotic transmembrane transporter activity"/>
    <property type="evidence" value="ECO:0007669"/>
    <property type="project" value="InterPro"/>
</dbReference>